<dbReference type="OrthoDB" id="329481at2"/>
<accession>A0A4R9K4R2</accession>
<dbReference type="PRINTS" id="PR00455">
    <property type="entry name" value="HTHTETR"/>
</dbReference>
<reference evidence="4" key="1">
    <citation type="journal article" date="2019" name="PLoS Negl. Trop. Dis.">
        <title>Revisiting the worldwide diversity of Leptospira species in the environment.</title>
        <authorList>
            <person name="Vincent A.T."/>
            <person name="Schiettekatte O."/>
            <person name="Bourhy P."/>
            <person name="Veyrier F.J."/>
            <person name="Picardeau M."/>
        </authorList>
    </citation>
    <scope>NUCLEOTIDE SEQUENCE [LARGE SCALE GENOMIC DNA]</scope>
    <source>
        <strain evidence="4">201702476</strain>
    </source>
</reference>
<protein>
    <submittedName>
        <fullName evidence="4">TetR/AcrR family transcriptional regulator</fullName>
    </submittedName>
</protein>
<evidence type="ECO:0000259" key="3">
    <source>
        <dbReference type="PROSITE" id="PS50977"/>
    </source>
</evidence>
<feature type="DNA-binding region" description="H-T-H motif" evidence="2">
    <location>
        <begin position="34"/>
        <end position="53"/>
    </location>
</feature>
<dbReference type="EMBL" id="RQGD01000024">
    <property type="protein sequence ID" value="TGL59308.1"/>
    <property type="molecule type" value="Genomic_DNA"/>
</dbReference>
<gene>
    <name evidence="4" type="ORF">EHQ58_08665</name>
</gene>
<name>A0A4R9K4R2_9LEPT</name>
<evidence type="ECO:0000256" key="1">
    <source>
        <dbReference type="ARBA" id="ARBA00023125"/>
    </source>
</evidence>
<dbReference type="Gene3D" id="1.10.357.10">
    <property type="entry name" value="Tetracycline Repressor, domain 2"/>
    <property type="match status" value="1"/>
</dbReference>
<evidence type="ECO:0000313" key="5">
    <source>
        <dbReference type="Proteomes" id="UP000297693"/>
    </source>
</evidence>
<feature type="domain" description="HTH tetR-type" evidence="3">
    <location>
        <begin position="11"/>
        <end position="71"/>
    </location>
</feature>
<dbReference type="GO" id="GO:0003677">
    <property type="term" value="F:DNA binding"/>
    <property type="evidence" value="ECO:0007669"/>
    <property type="project" value="UniProtKB-UniRule"/>
</dbReference>
<proteinExistence type="predicted"/>
<dbReference type="AlphaFoldDB" id="A0A4R9K4R2"/>
<dbReference type="SUPFAM" id="SSF46689">
    <property type="entry name" value="Homeodomain-like"/>
    <property type="match status" value="1"/>
</dbReference>
<evidence type="ECO:0000313" key="4">
    <source>
        <dbReference type="EMBL" id="TGL59308.1"/>
    </source>
</evidence>
<keyword evidence="1 2" id="KW-0238">DNA-binding</keyword>
<dbReference type="InterPro" id="IPR001647">
    <property type="entry name" value="HTH_TetR"/>
</dbReference>
<dbReference type="InterPro" id="IPR009057">
    <property type="entry name" value="Homeodomain-like_sf"/>
</dbReference>
<keyword evidence="5" id="KW-1185">Reference proteome</keyword>
<dbReference type="PROSITE" id="PS50977">
    <property type="entry name" value="HTH_TETR_2"/>
    <property type="match status" value="1"/>
</dbReference>
<dbReference type="RefSeq" id="WP_135623497.1">
    <property type="nucleotide sequence ID" value="NZ_RQGD01000024.1"/>
</dbReference>
<dbReference type="Pfam" id="PF00440">
    <property type="entry name" value="TetR_N"/>
    <property type="match status" value="1"/>
</dbReference>
<dbReference type="Proteomes" id="UP000297693">
    <property type="component" value="Unassembled WGS sequence"/>
</dbReference>
<organism evidence="4 5">
    <name type="scientific">Leptospira ognonensis</name>
    <dbReference type="NCBI Taxonomy" id="2484945"/>
    <lineage>
        <taxon>Bacteria</taxon>
        <taxon>Pseudomonadati</taxon>
        <taxon>Spirochaetota</taxon>
        <taxon>Spirochaetia</taxon>
        <taxon>Leptospirales</taxon>
        <taxon>Leptospiraceae</taxon>
        <taxon>Leptospira</taxon>
    </lineage>
</organism>
<evidence type="ECO:0000256" key="2">
    <source>
        <dbReference type="PROSITE-ProRule" id="PRU00335"/>
    </source>
</evidence>
<comment type="caution">
    <text evidence="4">The sequence shown here is derived from an EMBL/GenBank/DDBJ whole genome shotgun (WGS) entry which is preliminary data.</text>
</comment>
<sequence>MNPPQKKKKFVSINQKILKESIRLIEREGLDRFSLRKLAEKIKMDPMAVYHYFSSKKELMFSCLQLVFKNFSPNKDSVSKGKPKTKTNLKLSHSQQPEPDFLILQEMIDSYRKKYLQYPNLCKYLLIHPESIPPEIEEYNHMLIREIDRLVSNLEEARLIRDILVDFLHGFCLAEISIAKKNKIQNLELESKFQKSIHFLVRKLLRS</sequence>